<evidence type="ECO:0000256" key="3">
    <source>
        <dbReference type="ARBA" id="ARBA00022692"/>
    </source>
</evidence>
<dbReference type="PANTHER" id="PTHR32196">
    <property type="entry name" value="ABC TRANSPORTER PERMEASE PROTEIN YPHD-RELATED-RELATED"/>
    <property type="match status" value="1"/>
</dbReference>
<comment type="subcellular location">
    <subcellularLocation>
        <location evidence="1">Cell membrane</location>
        <topology evidence="1">Multi-pass membrane protein</topology>
    </subcellularLocation>
</comment>
<protein>
    <submittedName>
        <fullName evidence="7">ABC transporter permease</fullName>
    </submittedName>
</protein>
<dbReference type="GO" id="GO:0005886">
    <property type="term" value="C:plasma membrane"/>
    <property type="evidence" value="ECO:0007669"/>
    <property type="project" value="UniProtKB-SubCell"/>
</dbReference>
<feature type="transmembrane region" description="Helical" evidence="6">
    <location>
        <begin position="45"/>
        <end position="65"/>
    </location>
</feature>
<feature type="transmembrane region" description="Helical" evidence="6">
    <location>
        <begin position="244"/>
        <end position="262"/>
    </location>
</feature>
<dbReference type="PANTHER" id="PTHR32196:SF72">
    <property type="entry name" value="RIBOSE IMPORT PERMEASE PROTEIN RBSC"/>
    <property type="match status" value="1"/>
</dbReference>
<feature type="transmembrane region" description="Helical" evidence="6">
    <location>
        <begin position="212"/>
        <end position="232"/>
    </location>
</feature>
<dbReference type="CDD" id="cd06579">
    <property type="entry name" value="TM_PBP1_transp_AraH_like"/>
    <property type="match status" value="1"/>
</dbReference>
<feature type="transmembrane region" description="Helical" evidence="6">
    <location>
        <begin position="95"/>
        <end position="116"/>
    </location>
</feature>
<keyword evidence="3 6" id="KW-0812">Transmembrane</keyword>
<sequence length="318" mass="34348">MVATFSWEWMKRNAGTLWPLLVACVIILGFQAVNPTFLKYEGLVTLVYAMSYFLIAACGLTFVIMMGSFDFSVPSVLKLAALFCVMYIEKLGFWAIPFALLVSTGLGLLNGVLLAYLNVPSFMATLGVSIVVEGIGLYLSKGFLHIMYNERFRALATTFIFGLPSIFYWAMGIWALCTFVALCTPFGRRTYAIGGNLTAARLSGINVERQRVYVFALSGFLAGLSGILYMAQLGGGSMLIGSDMSIPLFASVVAGGTALSGGMGGPHRTLLGVIIITWIQSGMLMLALGRDIQMVIFGLIAVGVAIATMDRKRIRVVK</sequence>
<dbReference type="InterPro" id="IPR001851">
    <property type="entry name" value="ABC_transp_permease"/>
</dbReference>
<gene>
    <name evidence="7" type="ORF">ENV30_00645</name>
</gene>
<dbReference type="Pfam" id="PF02653">
    <property type="entry name" value="BPD_transp_2"/>
    <property type="match status" value="1"/>
</dbReference>
<feature type="transmembrane region" description="Helical" evidence="6">
    <location>
        <begin position="292"/>
        <end position="309"/>
    </location>
</feature>
<organism evidence="7">
    <name type="scientific">Candidatus Caldatribacterium californiense</name>
    <dbReference type="NCBI Taxonomy" id="1454726"/>
    <lineage>
        <taxon>Bacteria</taxon>
        <taxon>Pseudomonadati</taxon>
        <taxon>Atribacterota</taxon>
        <taxon>Atribacteria</taxon>
        <taxon>Atribacterales</taxon>
        <taxon>Candidatus Caldatribacteriaceae</taxon>
        <taxon>Candidatus Caldatribacterium</taxon>
    </lineage>
</organism>
<evidence type="ECO:0000256" key="1">
    <source>
        <dbReference type="ARBA" id="ARBA00004651"/>
    </source>
</evidence>
<evidence type="ECO:0000256" key="2">
    <source>
        <dbReference type="ARBA" id="ARBA00022475"/>
    </source>
</evidence>
<feature type="transmembrane region" description="Helical" evidence="6">
    <location>
        <begin position="16"/>
        <end position="33"/>
    </location>
</feature>
<feature type="transmembrane region" description="Helical" evidence="6">
    <location>
        <begin position="122"/>
        <end position="140"/>
    </location>
</feature>
<evidence type="ECO:0000256" key="6">
    <source>
        <dbReference type="SAM" id="Phobius"/>
    </source>
</evidence>
<keyword evidence="2" id="KW-1003">Cell membrane</keyword>
<feature type="transmembrane region" description="Helical" evidence="6">
    <location>
        <begin position="269"/>
        <end position="286"/>
    </location>
</feature>
<dbReference type="AlphaFoldDB" id="A0A7V3YEX8"/>
<keyword evidence="4 6" id="KW-1133">Transmembrane helix</keyword>
<evidence type="ECO:0000313" key="7">
    <source>
        <dbReference type="EMBL" id="HGI29815.1"/>
    </source>
</evidence>
<comment type="caution">
    <text evidence="7">The sequence shown here is derived from an EMBL/GenBank/DDBJ whole genome shotgun (WGS) entry which is preliminary data.</text>
</comment>
<dbReference type="EMBL" id="DTFV01000010">
    <property type="protein sequence ID" value="HGI29815.1"/>
    <property type="molecule type" value="Genomic_DNA"/>
</dbReference>
<proteinExistence type="predicted"/>
<dbReference type="GO" id="GO:0022857">
    <property type="term" value="F:transmembrane transporter activity"/>
    <property type="evidence" value="ECO:0007669"/>
    <property type="project" value="InterPro"/>
</dbReference>
<evidence type="ECO:0000256" key="4">
    <source>
        <dbReference type="ARBA" id="ARBA00022989"/>
    </source>
</evidence>
<name>A0A7V3YEX8_9BACT</name>
<accession>A0A7V3YEX8</accession>
<keyword evidence="5 6" id="KW-0472">Membrane</keyword>
<evidence type="ECO:0000256" key="5">
    <source>
        <dbReference type="ARBA" id="ARBA00023136"/>
    </source>
</evidence>
<reference evidence="7" key="1">
    <citation type="journal article" date="2020" name="mSystems">
        <title>Genome- and Community-Level Interaction Insights into Carbon Utilization and Element Cycling Functions of Hydrothermarchaeota in Hydrothermal Sediment.</title>
        <authorList>
            <person name="Zhou Z."/>
            <person name="Liu Y."/>
            <person name="Xu W."/>
            <person name="Pan J."/>
            <person name="Luo Z.H."/>
            <person name="Li M."/>
        </authorList>
    </citation>
    <scope>NUCLEOTIDE SEQUENCE [LARGE SCALE GENOMIC DNA]</scope>
    <source>
        <strain evidence="7">SpSt-747</strain>
    </source>
</reference>